<organism evidence="1">
    <name type="scientific">freshwater metagenome</name>
    <dbReference type="NCBI Taxonomy" id="449393"/>
    <lineage>
        <taxon>unclassified sequences</taxon>
        <taxon>metagenomes</taxon>
        <taxon>ecological metagenomes</taxon>
    </lineage>
</organism>
<dbReference type="AlphaFoldDB" id="A0A6J6ZUP8"/>
<dbReference type="EMBL" id="CAFAAV010000118">
    <property type="protein sequence ID" value="CAB4824175.1"/>
    <property type="molecule type" value="Genomic_DNA"/>
</dbReference>
<name>A0A6J6ZUP8_9ZZZZ</name>
<reference evidence="1" key="1">
    <citation type="submission" date="2020-05" db="EMBL/GenBank/DDBJ databases">
        <authorList>
            <person name="Chiriac C."/>
            <person name="Salcher M."/>
            <person name="Ghai R."/>
            <person name="Kavagutti S V."/>
        </authorList>
    </citation>
    <scope>NUCLEOTIDE SEQUENCE</scope>
</reference>
<proteinExistence type="predicted"/>
<protein>
    <submittedName>
        <fullName evidence="1">Unannotated protein</fullName>
    </submittedName>
</protein>
<evidence type="ECO:0000313" key="1">
    <source>
        <dbReference type="EMBL" id="CAB4824175.1"/>
    </source>
</evidence>
<gene>
    <name evidence="1" type="ORF">UFOPK3099_01569</name>
</gene>
<sequence length="89" mass="9438">MPSTSICTPKYAPANQIAVSWYASGIAIVISNVTGINASTSTRVRAMLCRSIAEPAQVNCDHCHHTNRATMNARAVPPADGCRLIIDAI</sequence>
<accession>A0A6J6ZUP8</accession>